<protein>
    <submittedName>
        <fullName evidence="2">Uncharacterized protein</fullName>
    </submittedName>
</protein>
<dbReference type="RefSeq" id="WP_241716133.1">
    <property type="nucleotide sequence ID" value="NZ_JALBUF010000014.1"/>
</dbReference>
<name>A0A9X2ACQ7_9BACL</name>
<proteinExistence type="predicted"/>
<evidence type="ECO:0000313" key="2">
    <source>
        <dbReference type="EMBL" id="MCI0184448.1"/>
    </source>
</evidence>
<accession>A0A9X2ACQ7</accession>
<dbReference type="Proteomes" id="UP001139263">
    <property type="component" value="Unassembled WGS sequence"/>
</dbReference>
<dbReference type="SUPFAM" id="SSF48613">
    <property type="entry name" value="Heme oxygenase-like"/>
    <property type="match status" value="1"/>
</dbReference>
<reference evidence="2" key="1">
    <citation type="submission" date="2022-03" db="EMBL/GenBank/DDBJ databases">
        <title>Draft Genome Sequence of Firmicute Strain S0AB, a Heterotrophic Iron/Sulfur-Oxidizing Extreme Acidophile.</title>
        <authorList>
            <person name="Vergara E."/>
            <person name="Pakostova E."/>
            <person name="Johnson D.B."/>
            <person name="Holmes D.S."/>
        </authorList>
    </citation>
    <scope>NUCLEOTIDE SEQUENCE</scope>
    <source>
        <strain evidence="2">S0AB</strain>
    </source>
</reference>
<sequence>MLFSSDEIILNPLQSIEVAMDQIVHDYFYEGVFFKTLLRGDYSMDQLRYFAIQYSYYSRHFPRVLGAAISAMEPQSEWWIPLADNLWDEAGRGIMGRDHESLYRTFLTSVYPSITLDQHGIPLVPMSSSVSEAITGFIHFFRNATPIEAVAAVGFGSEYFAGTVMGMIAKGMEHPHYQRVHPIDVTFWTAHAHEHEPHHYQLCKNILMKEQNPTNLEIMYRTGKEIAISEATMYTNLHEEMLKQSINPAP</sequence>
<evidence type="ECO:0000256" key="1">
    <source>
        <dbReference type="ARBA" id="ARBA00023002"/>
    </source>
</evidence>
<dbReference type="AlphaFoldDB" id="A0A9X2ACQ7"/>
<keyword evidence="3" id="KW-1185">Reference proteome</keyword>
<organism evidence="2 3">
    <name type="scientific">Sulfoacidibacillus ferrooxidans</name>
    <dbReference type="NCBI Taxonomy" id="2005001"/>
    <lineage>
        <taxon>Bacteria</taxon>
        <taxon>Bacillati</taxon>
        <taxon>Bacillota</taxon>
        <taxon>Bacilli</taxon>
        <taxon>Bacillales</taxon>
        <taxon>Alicyclobacillaceae</taxon>
        <taxon>Sulfoacidibacillus</taxon>
    </lineage>
</organism>
<gene>
    <name evidence="2" type="ORF">MM817_02745</name>
</gene>
<comment type="caution">
    <text evidence="2">The sequence shown here is derived from an EMBL/GenBank/DDBJ whole genome shotgun (WGS) entry which is preliminary data.</text>
</comment>
<dbReference type="InterPro" id="IPR016084">
    <property type="entry name" value="Haem_Oase-like_multi-hlx"/>
</dbReference>
<dbReference type="SMART" id="SM01236">
    <property type="entry name" value="Haem_oxygenase_2"/>
    <property type="match status" value="1"/>
</dbReference>
<dbReference type="EMBL" id="JALBUF010000014">
    <property type="protein sequence ID" value="MCI0184448.1"/>
    <property type="molecule type" value="Genomic_DNA"/>
</dbReference>
<dbReference type="GO" id="GO:0016491">
    <property type="term" value="F:oxidoreductase activity"/>
    <property type="evidence" value="ECO:0007669"/>
    <property type="project" value="UniProtKB-KW"/>
</dbReference>
<dbReference type="PANTHER" id="PTHR40279:SF3">
    <property type="entry name" value="4-AMINOBENZOATE SYNTHASE"/>
    <property type="match status" value="1"/>
</dbReference>
<evidence type="ECO:0000313" key="3">
    <source>
        <dbReference type="Proteomes" id="UP001139263"/>
    </source>
</evidence>
<dbReference type="Gene3D" id="1.20.910.10">
    <property type="entry name" value="Heme oxygenase-like"/>
    <property type="match status" value="1"/>
</dbReference>
<dbReference type="InterPro" id="IPR039068">
    <property type="entry name" value="PqqC-like"/>
</dbReference>
<dbReference type="PANTHER" id="PTHR40279">
    <property type="entry name" value="PQQC-LIKE PROTEIN"/>
    <property type="match status" value="1"/>
</dbReference>
<dbReference type="Pfam" id="PF14518">
    <property type="entry name" value="Haem_oxygenas_2"/>
    <property type="match status" value="1"/>
</dbReference>
<keyword evidence="1" id="KW-0560">Oxidoreductase</keyword>